<dbReference type="EMBL" id="CM018040">
    <property type="protein sequence ID" value="KAA8535389.1"/>
    <property type="molecule type" value="Genomic_DNA"/>
</dbReference>
<proteinExistence type="predicted"/>
<dbReference type="AlphaFoldDB" id="A0A5J5AYC9"/>
<protein>
    <submittedName>
        <fullName evidence="1">Uncharacterized protein</fullName>
    </submittedName>
</protein>
<organism evidence="1 2">
    <name type="scientific">Nyssa sinensis</name>
    <dbReference type="NCBI Taxonomy" id="561372"/>
    <lineage>
        <taxon>Eukaryota</taxon>
        <taxon>Viridiplantae</taxon>
        <taxon>Streptophyta</taxon>
        <taxon>Embryophyta</taxon>
        <taxon>Tracheophyta</taxon>
        <taxon>Spermatophyta</taxon>
        <taxon>Magnoliopsida</taxon>
        <taxon>eudicotyledons</taxon>
        <taxon>Gunneridae</taxon>
        <taxon>Pentapetalae</taxon>
        <taxon>asterids</taxon>
        <taxon>Cornales</taxon>
        <taxon>Nyssaceae</taxon>
        <taxon>Nyssa</taxon>
    </lineage>
</organism>
<gene>
    <name evidence="1" type="ORF">F0562_030392</name>
</gene>
<keyword evidence="2" id="KW-1185">Reference proteome</keyword>
<dbReference type="Proteomes" id="UP000325577">
    <property type="component" value="Linkage Group LG17"/>
</dbReference>
<name>A0A5J5AYC9_9ASTE</name>
<evidence type="ECO:0000313" key="2">
    <source>
        <dbReference type="Proteomes" id="UP000325577"/>
    </source>
</evidence>
<reference evidence="1 2" key="1">
    <citation type="submission" date="2019-09" db="EMBL/GenBank/DDBJ databases">
        <title>A chromosome-level genome assembly of the Chinese tupelo Nyssa sinensis.</title>
        <authorList>
            <person name="Yang X."/>
            <person name="Kang M."/>
            <person name="Yang Y."/>
            <person name="Xiong H."/>
            <person name="Wang M."/>
            <person name="Zhang Z."/>
            <person name="Wang Z."/>
            <person name="Wu H."/>
            <person name="Ma T."/>
            <person name="Liu J."/>
            <person name="Xi Z."/>
        </authorList>
    </citation>
    <scope>NUCLEOTIDE SEQUENCE [LARGE SCALE GENOMIC DNA]</scope>
    <source>
        <strain evidence="1">J267</strain>
        <tissue evidence="1">Leaf</tissue>
    </source>
</reference>
<sequence length="184" mass="20222">MALELEPVIKISSTYTRRNNVSRPCRDINRDESELELTKPLERRRGAGGAAAVALSKDGEGEDVGAGDVWEREGLTSEEGKGKEIAVVGEDWVWDEDSKGERSDDFVGFKFGWDMSFGWRDGEGVCEKLPFTGMKGGRWTGGLGDGLRSMDLLGKLAKGKVCSSKITCRETNILPLEISRHLNP</sequence>
<accession>A0A5J5AYC9</accession>
<evidence type="ECO:0000313" key="1">
    <source>
        <dbReference type="EMBL" id="KAA8535389.1"/>
    </source>
</evidence>